<keyword evidence="2" id="KW-1133">Transmembrane helix</keyword>
<evidence type="ECO:0000256" key="1">
    <source>
        <dbReference type="SAM" id="Coils"/>
    </source>
</evidence>
<dbReference type="AlphaFoldDB" id="A0A420EGN1"/>
<evidence type="ECO:0000313" key="3">
    <source>
        <dbReference type="EMBL" id="RKF19820.1"/>
    </source>
</evidence>
<dbReference type="OrthoDB" id="6198106at2"/>
<dbReference type="NCBIfam" id="TIGR02976">
    <property type="entry name" value="phageshock_pspB"/>
    <property type="match status" value="1"/>
</dbReference>
<evidence type="ECO:0000256" key="2">
    <source>
        <dbReference type="SAM" id="Phobius"/>
    </source>
</evidence>
<comment type="caution">
    <text evidence="3">The sequence shown here is derived from an EMBL/GenBank/DDBJ whole genome shotgun (WGS) entry which is preliminary data.</text>
</comment>
<feature type="transmembrane region" description="Helical" evidence="2">
    <location>
        <begin position="6"/>
        <end position="27"/>
    </location>
</feature>
<dbReference type="Pfam" id="PF06667">
    <property type="entry name" value="PspB"/>
    <property type="match status" value="1"/>
</dbReference>
<name>A0A420EGN1_9ALTE</name>
<organism evidence="3 4">
    <name type="scientific">Alginatibacterium sediminis</name>
    <dbReference type="NCBI Taxonomy" id="2164068"/>
    <lineage>
        <taxon>Bacteria</taxon>
        <taxon>Pseudomonadati</taxon>
        <taxon>Pseudomonadota</taxon>
        <taxon>Gammaproteobacteria</taxon>
        <taxon>Alteromonadales</taxon>
        <taxon>Alteromonadaceae</taxon>
        <taxon>Alginatibacterium</taxon>
    </lineage>
</organism>
<dbReference type="Proteomes" id="UP000286482">
    <property type="component" value="Unassembled WGS sequence"/>
</dbReference>
<keyword evidence="1" id="KW-0175">Coiled coil</keyword>
<keyword evidence="4" id="KW-1185">Reference proteome</keyword>
<feature type="coiled-coil region" evidence="1">
    <location>
        <begin position="40"/>
        <end position="74"/>
    </location>
</feature>
<dbReference type="EMBL" id="RAQO01000004">
    <property type="protein sequence ID" value="RKF19820.1"/>
    <property type="molecule type" value="Genomic_DNA"/>
</dbReference>
<protein>
    <submittedName>
        <fullName evidence="3">Envelope stress response membrane protein PspB</fullName>
    </submittedName>
</protein>
<keyword evidence="2" id="KW-0812">Transmembrane</keyword>
<proteinExistence type="predicted"/>
<accession>A0A420EGN1</accession>
<dbReference type="NCBIfam" id="NF006993">
    <property type="entry name" value="PRK09458.1"/>
    <property type="match status" value="1"/>
</dbReference>
<dbReference type="GO" id="GO:0009271">
    <property type="term" value="P:phage shock"/>
    <property type="evidence" value="ECO:0007669"/>
    <property type="project" value="InterPro"/>
</dbReference>
<dbReference type="RefSeq" id="WP_120353825.1">
    <property type="nucleotide sequence ID" value="NZ_RAQO01000004.1"/>
</dbReference>
<dbReference type="GO" id="GO:0006355">
    <property type="term" value="P:regulation of DNA-templated transcription"/>
    <property type="evidence" value="ECO:0007669"/>
    <property type="project" value="InterPro"/>
</dbReference>
<dbReference type="InterPro" id="IPR009554">
    <property type="entry name" value="Phageshock_PspB"/>
</dbReference>
<evidence type="ECO:0000313" key="4">
    <source>
        <dbReference type="Proteomes" id="UP000286482"/>
    </source>
</evidence>
<reference evidence="3 4" key="1">
    <citation type="submission" date="2018-09" db="EMBL/GenBank/DDBJ databases">
        <authorList>
            <person name="Wang Z."/>
        </authorList>
    </citation>
    <scope>NUCLEOTIDE SEQUENCE [LARGE SCALE GENOMIC DNA]</scope>
    <source>
        <strain evidence="3 4">ALS 81</strain>
    </source>
</reference>
<sequence>MSVFVAPFIMAPIIIFLVIVVPLWLVLHYRSKQKLNIGLSDNERHTLEQLRERARMLQERVETLESLLDEEMKQSRSQ</sequence>
<keyword evidence="2" id="KW-0472">Membrane</keyword>
<gene>
    <name evidence="3" type="primary">pspB</name>
    <name evidence="3" type="ORF">DBZ36_05005</name>
</gene>